<dbReference type="InterPro" id="IPR011054">
    <property type="entry name" value="Rudment_hybrid_motif"/>
</dbReference>
<dbReference type="PANTHER" id="PTHR43472">
    <property type="entry name" value="PHOSPHORIBOSYLAMINE--GLYCINE LIGASE"/>
    <property type="match status" value="1"/>
</dbReference>
<comment type="caution">
    <text evidence="9">The sequence shown here is derived from an EMBL/GenBank/DDBJ whole genome shotgun (WGS) entry which is preliminary data.</text>
</comment>
<evidence type="ECO:0000256" key="4">
    <source>
        <dbReference type="ARBA" id="ARBA00023211"/>
    </source>
</evidence>
<dbReference type="PANTHER" id="PTHR43472:SF1">
    <property type="entry name" value="PHOSPHORIBOSYLAMINE--GLYCINE LIGASE, CHLOROPLASTIC"/>
    <property type="match status" value="1"/>
</dbReference>
<accession>A0A3R7XGP6</accession>
<sequence>TAIHNESLKDLIVEFDKKATVCKYAVPEGYPDNPVKDAKIKIEDTGDALLFYSSVYEHEGIIYTTGSRSIAVVGISDEIEMAEQIAQNALDNIDGRVFSRRDIGTSKLIEQKMHNMKKIIND</sequence>
<dbReference type="SUPFAM" id="SSF51246">
    <property type="entry name" value="Rudiment single hybrid motif"/>
    <property type="match status" value="1"/>
</dbReference>
<dbReference type="InterPro" id="IPR020560">
    <property type="entry name" value="PRibGlycinamide_synth_C-dom"/>
</dbReference>
<keyword evidence="9" id="KW-0436">Ligase</keyword>
<comment type="cofactor">
    <cofactor evidence="2">
        <name>Mg(2+)</name>
        <dbReference type="ChEBI" id="CHEBI:18420"/>
    </cofactor>
</comment>
<evidence type="ECO:0000256" key="2">
    <source>
        <dbReference type="ARBA" id="ARBA00001946"/>
    </source>
</evidence>
<feature type="domain" description="Phosphoribosylglycinamide synthetase C-domain" evidence="8">
    <location>
        <begin position="19"/>
        <end position="108"/>
    </location>
</feature>
<dbReference type="Gene3D" id="3.90.600.10">
    <property type="entry name" value="Phosphoribosylglycinamide synthetase, C-terminal domain"/>
    <property type="match status" value="1"/>
</dbReference>
<dbReference type="GO" id="GO:0004637">
    <property type="term" value="F:phosphoribosylamine-glycine ligase activity"/>
    <property type="evidence" value="ECO:0007669"/>
    <property type="project" value="InterPro"/>
</dbReference>
<comment type="similarity">
    <text evidence="5">Belongs to the GARS family.</text>
</comment>
<dbReference type="AlphaFoldDB" id="A0A3R7XGP6"/>
<dbReference type="InterPro" id="IPR037123">
    <property type="entry name" value="PRibGlycinamide_synth_C_sf"/>
</dbReference>
<protein>
    <recommendedName>
        <fullName evidence="6">Glycinamide ribonucleotide synthetase</fullName>
    </recommendedName>
    <alternativeName>
        <fullName evidence="7">Phosphoribosylglycinamide synthetase</fullName>
    </alternativeName>
</protein>
<dbReference type="InterPro" id="IPR000115">
    <property type="entry name" value="PRibGlycinamide_synth"/>
</dbReference>
<keyword evidence="3" id="KW-0460">Magnesium</keyword>
<dbReference type="SMART" id="SM01210">
    <property type="entry name" value="GARS_C"/>
    <property type="match status" value="1"/>
</dbReference>
<dbReference type="Proteomes" id="UP000284763">
    <property type="component" value="Unassembled WGS sequence"/>
</dbReference>
<evidence type="ECO:0000259" key="8">
    <source>
        <dbReference type="SMART" id="SM01210"/>
    </source>
</evidence>
<proteinExistence type="inferred from homology"/>
<organism evidence="9 10">
    <name type="scientific">Methanosalsum natronophilum</name>
    <dbReference type="NCBI Taxonomy" id="768733"/>
    <lineage>
        <taxon>Archaea</taxon>
        <taxon>Methanobacteriati</taxon>
        <taxon>Methanobacteriota</taxon>
        <taxon>Stenosarchaea group</taxon>
        <taxon>Methanomicrobia</taxon>
        <taxon>Methanosarcinales</taxon>
        <taxon>Methanosarcinaceae</taxon>
        <taxon>Methanosalsum</taxon>
    </lineage>
</organism>
<evidence type="ECO:0000313" key="9">
    <source>
        <dbReference type="EMBL" id="RQD82820.1"/>
    </source>
</evidence>
<evidence type="ECO:0000256" key="6">
    <source>
        <dbReference type="ARBA" id="ARBA00042242"/>
    </source>
</evidence>
<keyword evidence="4" id="KW-0464">Manganese</keyword>
<name>A0A3R7XGP6_9EURY</name>
<dbReference type="EMBL" id="QZAB01000424">
    <property type="protein sequence ID" value="RQD82820.1"/>
    <property type="molecule type" value="Genomic_DNA"/>
</dbReference>
<feature type="non-terminal residue" evidence="9">
    <location>
        <position position="1"/>
    </location>
</feature>
<evidence type="ECO:0000256" key="7">
    <source>
        <dbReference type="ARBA" id="ARBA00042864"/>
    </source>
</evidence>
<dbReference type="Pfam" id="PF02843">
    <property type="entry name" value="GARS_C"/>
    <property type="match status" value="1"/>
</dbReference>
<evidence type="ECO:0000313" key="10">
    <source>
        <dbReference type="Proteomes" id="UP000284763"/>
    </source>
</evidence>
<evidence type="ECO:0000256" key="5">
    <source>
        <dbReference type="ARBA" id="ARBA00038345"/>
    </source>
</evidence>
<comment type="cofactor">
    <cofactor evidence="1">
        <name>Mn(2+)</name>
        <dbReference type="ChEBI" id="CHEBI:29035"/>
    </cofactor>
</comment>
<gene>
    <name evidence="9" type="ORF">D5R95_06785</name>
</gene>
<dbReference type="GO" id="GO:0009113">
    <property type="term" value="P:purine nucleobase biosynthetic process"/>
    <property type="evidence" value="ECO:0007669"/>
    <property type="project" value="InterPro"/>
</dbReference>
<evidence type="ECO:0000256" key="3">
    <source>
        <dbReference type="ARBA" id="ARBA00022842"/>
    </source>
</evidence>
<reference evidence="9 10" key="1">
    <citation type="submission" date="2018-08" db="EMBL/GenBank/DDBJ databases">
        <title>The metabolism and importance of syntrophic acetate oxidation coupled to methane or sulfide production in haloalkaline environments.</title>
        <authorList>
            <person name="Timmers P.H.A."/>
            <person name="Vavourakis C.D."/>
            <person name="Sorokin D.Y."/>
            <person name="Sinninghe Damste J.S."/>
            <person name="Muyzer G."/>
            <person name="Stams A.J.M."/>
            <person name="Plugge C.M."/>
        </authorList>
    </citation>
    <scope>NUCLEOTIDE SEQUENCE [LARGE SCALE GENOMIC DNA]</scope>
    <source>
        <strain evidence="9">MSAO_Arc3</strain>
    </source>
</reference>
<evidence type="ECO:0000256" key="1">
    <source>
        <dbReference type="ARBA" id="ARBA00001936"/>
    </source>
</evidence>